<feature type="domain" description="YutG/PgpA" evidence="3">
    <location>
        <begin position="2"/>
        <end position="130"/>
    </location>
</feature>
<dbReference type="InterPro" id="IPR007686">
    <property type="entry name" value="YutG/PgpA"/>
</dbReference>
<dbReference type="STRING" id="754477.Q7C_899"/>
<dbReference type="PATRIC" id="fig|754477.3.peg.888"/>
<dbReference type="GO" id="GO:0006655">
    <property type="term" value="P:phosphatidylglycerol biosynthetic process"/>
    <property type="evidence" value="ECO:0007669"/>
    <property type="project" value="UniProtKB-UniPathway"/>
</dbReference>
<dbReference type="GO" id="GO:0008962">
    <property type="term" value="F:phosphatidylglycerophosphatase activity"/>
    <property type="evidence" value="ECO:0007669"/>
    <property type="project" value="UniProtKB-EC"/>
</dbReference>
<keyword evidence="1 2" id="KW-0472">Membrane</keyword>
<keyword evidence="1" id="KW-0443">Lipid metabolism</keyword>
<dbReference type="AlphaFoldDB" id="I1YGM5"/>
<dbReference type="HOGENOM" id="CLU_103734_0_1_6"/>
<dbReference type="UniPathway" id="UPA00084">
    <property type="reaction ID" value="UER00504"/>
</dbReference>
<feature type="transmembrane region" description="Helical" evidence="2">
    <location>
        <begin position="108"/>
        <end position="132"/>
    </location>
</feature>
<comment type="catalytic activity">
    <reaction evidence="1">
        <text>a 1,2-diacyl-sn-glycero-3-phospho-(1'-sn-glycero-3'-phosphate) + H2O = a 1,2-diacyl-sn-glycero-3-phospho-(1'-sn-glycerol) + phosphate</text>
        <dbReference type="Rhea" id="RHEA:33751"/>
        <dbReference type="ChEBI" id="CHEBI:15377"/>
        <dbReference type="ChEBI" id="CHEBI:43474"/>
        <dbReference type="ChEBI" id="CHEBI:60110"/>
        <dbReference type="ChEBI" id="CHEBI:64716"/>
        <dbReference type="EC" id="3.1.3.27"/>
    </reaction>
</comment>
<evidence type="ECO:0000313" key="4">
    <source>
        <dbReference type="EMBL" id="AFJ02068.1"/>
    </source>
</evidence>
<evidence type="ECO:0000256" key="1">
    <source>
        <dbReference type="PIRNR" id="PIRNR006162"/>
    </source>
</evidence>
<dbReference type="PANTHER" id="PTHR36305">
    <property type="entry name" value="PHOSPHATIDYLGLYCEROPHOSPHATASE A"/>
    <property type="match status" value="1"/>
</dbReference>
<dbReference type="GO" id="GO:0046872">
    <property type="term" value="F:metal ion binding"/>
    <property type="evidence" value="ECO:0007669"/>
    <property type="project" value="UniProtKB-KW"/>
</dbReference>
<accession>I1YGM5</accession>
<dbReference type="Proteomes" id="UP000009145">
    <property type="component" value="Chromosome"/>
</dbReference>
<evidence type="ECO:0000313" key="5">
    <source>
        <dbReference type="Proteomes" id="UP000009145"/>
    </source>
</evidence>
<keyword evidence="5" id="KW-1185">Reference proteome</keyword>
<dbReference type="PIRSF" id="PIRSF006162">
    <property type="entry name" value="PgpA"/>
    <property type="match status" value="1"/>
</dbReference>
<feature type="transmembrane region" description="Helical" evidence="2">
    <location>
        <begin position="64"/>
        <end position="88"/>
    </location>
</feature>
<keyword evidence="1" id="KW-0442">Lipid degradation</keyword>
<dbReference type="PANTHER" id="PTHR36305:SF1">
    <property type="entry name" value="PHOSPHATIDYLGLYCEROPHOSPHATASE A"/>
    <property type="match status" value="1"/>
</dbReference>
<evidence type="ECO:0000259" key="3">
    <source>
        <dbReference type="Pfam" id="PF04608"/>
    </source>
</evidence>
<proteinExistence type="predicted"/>
<organism evidence="4 5">
    <name type="scientific">Methylophaga frappieri (strain ATCC BAA-2434 / DSM 25690 / JAM7)</name>
    <dbReference type="NCBI Taxonomy" id="754477"/>
    <lineage>
        <taxon>Bacteria</taxon>
        <taxon>Pseudomonadati</taxon>
        <taxon>Pseudomonadota</taxon>
        <taxon>Gammaproteobacteria</taxon>
        <taxon>Thiotrichales</taxon>
        <taxon>Piscirickettsiaceae</taxon>
        <taxon>Methylophaga</taxon>
    </lineage>
</organism>
<sequence>MAPKAPGTAGTLAAIPIYLLIANCPAWLYLILLVIGLFVGVWWSQSAIHFFQKKDPPEVVWDEIIGFLVTMFMAPSGWLWIVVGFLLFRLFDIWKPWPVRWADRCLTGGWGIMLDDVIAGIYAAIILQLLAISFT</sequence>
<comment type="cofactor">
    <cofactor evidence="1">
        <name>Mg(2+)</name>
        <dbReference type="ChEBI" id="CHEBI:18420"/>
    </cofactor>
</comment>
<comment type="function">
    <text evidence="1">Lipid phosphatase which dephosphorylates phosphatidylglycerophosphate (PGP) to phosphatidylglycerol (PG).</text>
</comment>
<dbReference type="Pfam" id="PF04608">
    <property type="entry name" value="PgpA"/>
    <property type="match status" value="1"/>
</dbReference>
<dbReference type="eggNOG" id="COG1267">
    <property type="taxonomic scope" value="Bacteria"/>
</dbReference>
<dbReference type="SUPFAM" id="SSF101307">
    <property type="entry name" value="YutG-like"/>
    <property type="match status" value="1"/>
</dbReference>
<keyword evidence="2" id="KW-1133">Transmembrane helix</keyword>
<keyword evidence="1" id="KW-1208">Phospholipid metabolism</keyword>
<keyword evidence="1 2" id="KW-0812">Transmembrane</keyword>
<keyword evidence="1" id="KW-1003">Cell membrane</keyword>
<dbReference type="GO" id="GO:0009395">
    <property type="term" value="P:phospholipid catabolic process"/>
    <property type="evidence" value="ECO:0007669"/>
    <property type="project" value="UniProtKB-KW"/>
</dbReference>
<protein>
    <recommendedName>
        <fullName evidence="1">Phosphatidylglycerophosphatase A</fullName>
        <ecNumber evidence="1">3.1.3.27</ecNumber>
    </recommendedName>
    <alternativeName>
        <fullName evidence="1">Phosphatidylglycerolphosphate phosphatase A</fullName>
    </alternativeName>
</protein>
<dbReference type="KEGG" id="mec:Q7C_899"/>
<dbReference type="GO" id="GO:0005886">
    <property type="term" value="C:plasma membrane"/>
    <property type="evidence" value="ECO:0007669"/>
    <property type="project" value="UniProtKB-SubCell"/>
</dbReference>
<comment type="pathway">
    <text evidence="1">Phospholipid metabolism; phosphatidylglycerol biosynthesis; phosphatidylglycerol from CDP-diacylglycerol: step 2/2.</text>
</comment>
<gene>
    <name evidence="4" type="ordered locus">Q7C_899</name>
</gene>
<dbReference type="EMBL" id="CP003380">
    <property type="protein sequence ID" value="AFJ02068.1"/>
    <property type="molecule type" value="Genomic_DNA"/>
</dbReference>
<feature type="transmembrane region" description="Helical" evidence="2">
    <location>
        <begin position="26"/>
        <end position="43"/>
    </location>
</feature>
<dbReference type="InterPro" id="IPR026037">
    <property type="entry name" value="PgpA"/>
</dbReference>
<dbReference type="CDD" id="cd06971">
    <property type="entry name" value="PgpA"/>
    <property type="match status" value="1"/>
</dbReference>
<evidence type="ECO:0000256" key="2">
    <source>
        <dbReference type="SAM" id="Phobius"/>
    </source>
</evidence>
<comment type="subcellular location">
    <subcellularLocation>
        <location evidence="1">Cell inner membrane</location>
        <topology evidence="1">Multi-pass membrane protein</topology>
    </subcellularLocation>
</comment>
<reference evidence="4 5" key="1">
    <citation type="journal article" date="2012" name="J. Bacteriol.">
        <title>Complete genome sequences of Methylophaga sp. strain JAM1 and Methylophaga sp. strain JAM7.</title>
        <authorList>
            <person name="Villeneuve C."/>
            <person name="Martineau C."/>
            <person name="Mauffrey F."/>
            <person name="Villemur R."/>
        </authorList>
    </citation>
    <scope>NUCLEOTIDE SEQUENCE [LARGE SCALE GENOMIC DNA]</scope>
    <source>
        <strain evidence="4 5">JAM7</strain>
    </source>
</reference>
<keyword evidence="1" id="KW-0595">Phospholipid degradation</keyword>
<keyword evidence="1" id="KW-0479">Metal-binding</keyword>
<keyword evidence="1" id="KW-0460">Magnesium</keyword>
<name>I1YGM5_METFJ</name>
<dbReference type="InterPro" id="IPR036681">
    <property type="entry name" value="PgpA-like_sf"/>
</dbReference>
<keyword evidence="1 4" id="KW-0378">Hydrolase</keyword>
<dbReference type="EC" id="3.1.3.27" evidence="1"/>
<keyword evidence="1" id="KW-0997">Cell inner membrane</keyword>